<accession>A0A9X6VGP6</accession>
<name>A0A9X6VGP6_BACCE</name>
<proteinExistence type="predicted"/>
<evidence type="ECO:0000313" key="2">
    <source>
        <dbReference type="Proteomes" id="UP000219743"/>
    </source>
</evidence>
<dbReference type="AlphaFoldDB" id="A0A9X6VGP6"/>
<reference evidence="1 2" key="1">
    <citation type="submission" date="2017-09" db="EMBL/GenBank/DDBJ databases">
        <title>Large-scale bioinformatics analysis of Bacillus genomes uncovers conserved roles of natural products in bacterial physiology.</title>
        <authorList>
            <consortium name="Agbiome Team Llc"/>
            <person name="Bleich R.M."/>
            <person name="Kirk G.J."/>
            <person name="Santa Maria K.C."/>
            <person name="Allen S.E."/>
            <person name="Farag S."/>
            <person name="Shank E.A."/>
            <person name="Bowers A."/>
        </authorList>
    </citation>
    <scope>NUCLEOTIDE SEQUENCE [LARGE SCALE GENOMIC DNA]</scope>
    <source>
        <strain evidence="1 2">AFS024404</strain>
    </source>
</reference>
<sequence>MFYTVVARFDLRSYGHVANGTFLNLDNANKFAAEQKQEFFDRVQDDSPNYYAGVVLDEEYTIHEENERLFHFYGITDDEENVVDIKVHESIFIDEPQAIITVPEVIS</sequence>
<comment type="caution">
    <text evidence="1">The sequence shown here is derived from an EMBL/GenBank/DDBJ whole genome shotgun (WGS) entry which is preliminary data.</text>
</comment>
<dbReference type="EMBL" id="NTRC01000025">
    <property type="protein sequence ID" value="PFD17785.1"/>
    <property type="molecule type" value="Genomic_DNA"/>
</dbReference>
<dbReference type="Proteomes" id="UP000219743">
    <property type="component" value="Unassembled WGS sequence"/>
</dbReference>
<protein>
    <submittedName>
        <fullName evidence="1">Uncharacterized protein</fullName>
    </submittedName>
</protein>
<gene>
    <name evidence="1" type="ORF">CN263_24835</name>
</gene>
<evidence type="ECO:0000313" key="1">
    <source>
        <dbReference type="EMBL" id="PFD17785.1"/>
    </source>
</evidence>
<organism evidence="1 2">
    <name type="scientific">Bacillus cereus</name>
    <dbReference type="NCBI Taxonomy" id="1396"/>
    <lineage>
        <taxon>Bacteria</taxon>
        <taxon>Bacillati</taxon>
        <taxon>Bacillota</taxon>
        <taxon>Bacilli</taxon>
        <taxon>Bacillales</taxon>
        <taxon>Bacillaceae</taxon>
        <taxon>Bacillus</taxon>
        <taxon>Bacillus cereus group</taxon>
    </lineage>
</organism>
<dbReference type="RefSeq" id="WP_098330413.1">
    <property type="nucleotide sequence ID" value="NZ_NTRC01000025.1"/>
</dbReference>